<protein>
    <submittedName>
        <fullName evidence="2">Nuclear transport factor 2 family protein</fullName>
    </submittedName>
</protein>
<dbReference type="InterPro" id="IPR037401">
    <property type="entry name" value="SnoaL-like"/>
</dbReference>
<dbReference type="InterPro" id="IPR032710">
    <property type="entry name" value="NTF2-like_dom_sf"/>
</dbReference>
<dbReference type="Proteomes" id="UP000551848">
    <property type="component" value="Unassembled WGS sequence"/>
</dbReference>
<dbReference type="AlphaFoldDB" id="A0A838XVH5"/>
<dbReference type="SUPFAM" id="SSF54427">
    <property type="entry name" value="NTF2-like"/>
    <property type="match status" value="1"/>
</dbReference>
<evidence type="ECO:0000313" key="3">
    <source>
        <dbReference type="Proteomes" id="UP000551848"/>
    </source>
</evidence>
<evidence type="ECO:0000259" key="1">
    <source>
        <dbReference type="Pfam" id="PF13577"/>
    </source>
</evidence>
<feature type="domain" description="SnoaL-like" evidence="1">
    <location>
        <begin position="19"/>
        <end position="127"/>
    </location>
</feature>
<dbReference type="Gene3D" id="3.10.450.50">
    <property type="match status" value="1"/>
</dbReference>
<evidence type="ECO:0000313" key="2">
    <source>
        <dbReference type="EMBL" id="MBA4692584.1"/>
    </source>
</evidence>
<proteinExistence type="predicted"/>
<name>A0A838XVH5_9GAMM</name>
<accession>A0A838XVH5</accession>
<gene>
    <name evidence="2" type="ORF">H2072_02420</name>
</gene>
<organism evidence="2 3">
    <name type="scientific">SAR86 cluster bacterium</name>
    <dbReference type="NCBI Taxonomy" id="2030880"/>
    <lineage>
        <taxon>Bacteria</taxon>
        <taxon>Pseudomonadati</taxon>
        <taxon>Pseudomonadota</taxon>
        <taxon>Gammaproteobacteria</taxon>
        <taxon>SAR86 cluster</taxon>
    </lineage>
</organism>
<sequence>MEKNVVTSKTSAVMVPTKLSNLYASYIDKRQFSSLGSIMWDEFSMHGHYEINGLENFIAAMQQLENYKSTMHQIMNVNGEWQENTSYRGDTYCIASHIFENEGSLHKLDMGIIYIDVIEVRDNKAKFISRDFKLQWQKTVELDELK</sequence>
<dbReference type="Pfam" id="PF13577">
    <property type="entry name" value="SnoaL_4"/>
    <property type="match status" value="1"/>
</dbReference>
<dbReference type="EMBL" id="JACETL010000021">
    <property type="protein sequence ID" value="MBA4692584.1"/>
    <property type="molecule type" value="Genomic_DNA"/>
</dbReference>
<comment type="caution">
    <text evidence="2">The sequence shown here is derived from an EMBL/GenBank/DDBJ whole genome shotgun (WGS) entry which is preliminary data.</text>
</comment>
<reference evidence="2 3" key="1">
    <citation type="submission" date="2020-06" db="EMBL/GenBank/DDBJ databases">
        <title>Dysbiosis in marine aquaculture revealed through microbiome analysis: reverse ecology for environmental sustainability.</title>
        <authorList>
            <person name="Haro-Moreno J.M."/>
            <person name="Coutinho F.H."/>
            <person name="Zaragoza-Solas A."/>
            <person name="Picazo A."/>
            <person name="Almagro-Moreno S."/>
            <person name="Lopez-Perez M."/>
        </authorList>
    </citation>
    <scope>NUCLEOTIDE SEQUENCE [LARGE SCALE GENOMIC DNA]</scope>
    <source>
        <strain evidence="2">MCMED-G41</strain>
    </source>
</reference>